<organism evidence="7 8">
    <name type="scientific">Paenibacillus peoriae</name>
    <dbReference type="NCBI Taxonomy" id="59893"/>
    <lineage>
        <taxon>Bacteria</taxon>
        <taxon>Bacillati</taxon>
        <taxon>Bacillota</taxon>
        <taxon>Bacilli</taxon>
        <taxon>Bacillales</taxon>
        <taxon>Paenibacillaceae</taxon>
        <taxon>Paenibacillus</taxon>
    </lineage>
</organism>
<dbReference type="CDD" id="cd09859">
    <property type="entry name" value="PIN_53EXO"/>
    <property type="match status" value="1"/>
</dbReference>
<evidence type="ECO:0000313" key="7">
    <source>
        <dbReference type="EMBL" id="QNR65128.1"/>
    </source>
</evidence>
<dbReference type="FunFam" id="1.10.150.20:FF:000003">
    <property type="entry name" value="DNA polymerase I"/>
    <property type="match status" value="1"/>
</dbReference>
<dbReference type="InterPro" id="IPR029060">
    <property type="entry name" value="PIN-like_dom_sf"/>
</dbReference>
<dbReference type="AlphaFoldDB" id="A0A7H0Y220"/>
<dbReference type="InterPro" id="IPR038969">
    <property type="entry name" value="FEN"/>
</dbReference>
<dbReference type="EMBL" id="CP061172">
    <property type="protein sequence ID" value="QNR65128.1"/>
    <property type="molecule type" value="Genomic_DNA"/>
</dbReference>
<dbReference type="Pfam" id="PF01367">
    <property type="entry name" value="5_3_exonuc"/>
    <property type="match status" value="1"/>
</dbReference>
<dbReference type="RefSeq" id="WP_190297038.1">
    <property type="nucleotide sequence ID" value="NZ_CP061172.1"/>
</dbReference>
<accession>A0A7H0Y220</accession>
<dbReference type="Pfam" id="PF02739">
    <property type="entry name" value="5_3_exonuc_N"/>
    <property type="match status" value="1"/>
</dbReference>
<dbReference type="Gene3D" id="3.40.50.1010">
    <property type="entry name" value="5'-nuclease"/>
    <property type="match status" value="1"/>
</dbReference>
<evidence type="ECO:0000259" key="6">
    <source>
        <dbReference type="SMART" id="SM00475"/>
    </source>
</evidence>
<comment type="function">
    <text evidence="4">5'-3' exonuclease acting preferentially on double-stranded DNA.</text>
</comment>
<dbReference type="GO" id="GO:0008409">
    <property type="term" value="F:5'-3' exonuclease activity"/>
    <property type="evidence" value="ECO:0007669"/>
    <property type="project" value="InterPro"/>
</dbReference>
<dbReference type="GO" id="GO:0017108">
    <property type="term" value="F:5'-flap endonuclease activity"/>
    <property type="evidence" value="ECO:0007669"/>
    <property type="project" value="InterPro"/>
</dbReference>
<dbReference type="SMART" id="SM00475">
    <property type="entry name" value="53EXOc"/>
    <property type="match status" value="1"/>
</dbReference>
<dbReference type="Proteomes" id="UP000516384">
    <property type="component" value="Chromosome"/>
</dbReference>
<dbReference type="SUPFAM" id="SSF47807">
    <property type="entry name" value="5' to 3' exonuclease, C-terminal subdomain"/>
    <property type="match status" value="1"/>
</dbReference>
<dbReference type="Gene3D" id="1.10.150.20">
    <property type="entry name" value="5' to 3' exonuclease, C-terminal subdomain"/>
    <property type="match status" value="1"/>
</dbReference>
<dbReference type="PANTHER" id="PTHR42646:SF2">
    <property type="entry name" value="5'-3' EXONUCLEASE FAMILY PROTEIN"/>
    <property type="match status" value="1"/>
</dbReference>
<evidence type="ECO:0000256" key="2">
    <source>
        <dbReference type="ARBA" id="ARBA00022801"/>
    </source>
</evidence>
<dbReference type="CDD" id="cd09898">
    <property type="entry name" value="H3TH_53EXO"/>
    <property type="match status" value="1"/>
</dbReference>
<dbReference type="SMART" id="SM00279">
    <property type="entry name" value="HhH2"/>
    <property type="match status" value="1"/>
</dbReference>
<dbReference type="InterPro" id="IPR002421">
    <property type="entry name" value="5-3_exonuclease"/>
</dbReference>
<dbReference type="InterPro" id="IPR020045">
    <property type="entry name" value="DNA_polI_H3TH"/>
</dbReference>
<gene>
    <name evidence="7" type="ORF">IAQ67_14510</name>
</gene>
<reference evidence="7 8" key="1">
    <citation type="submission" date="2020-09" db="EMBL/GenBank/DDBJ databases">
        <title>Characterization of Paenibacillus peoriae strain ZF390 with broad-spectrum antimicrobial activity as a potential biocontrol agent.</title>
        <authorList>
            <person name="Li L."/>
            <person name="Zhao Y."/>
            <person name="Li B."/>
            <person name="Xie X."/>
        </authorList>
    </citation>
    <scope>NUCLEOTIDE SEQUENCE [LARGE SCALE GENOMIC DNA]</scope>
    <source>
        <strain evidence="7 8">ZF390</strain>
    </source>
</reference>
<dbReference type="PANTHER" id="PTHR42646">
    <property type="entry name" value="FLAP ENDONUCLEASE XNI"/>
    <property type="match status" value="1"/>
</dbReference>
<protein>
    <recommendedName>
        <fullName evidence="5">5'-3' exonuclease</fullName>
    </recommendedName>
</protein>
<keyword evidence="2" id="KW-0378">Hydrolase</keyword>
<evidence type="ECO:0000256" key="3">
    <source>
        <dbReference type="ARBA" id="ARBA00023125"/>
    </source>
</evidence>
<dbReference type="GO" id="GO:0033567">
    <property type="term" value="P:DNA replication, Okazaki fragment processing"/>
    <property type="evidence" value="ECO:0007669"/>
    <property type="project" value="InterPro"/>
</dbReference>
<dbReference type="InterPro" id="IPR036279">
    <property type="entry name" value="5-3_exonuclease_C_sf"/>
</dbReference>
<keyword evidence="1" id="KW-0540">Nuclease</keyword>
<dbReference type="GO" id="GO:0003677">
    <property type="term" value="F:DNA binding"/>
    <property type="evidence" value="ECO:0007669"/>
    <property type="project" value="UniProtKB-KW"/>
</dbReference>
<name>A0A7H0Y220_9BACL</name>
<feature type="domain" description="5'-3' exonuclease" evidence="6">
    <location>
        <begin position="173"/>
        <end position="446"/>
    </location>
</feature>
<proteinExistence type="predicted"/>
<evidence type="ECO:0000313" key="8">
    <source>
        <dbReference type="Proteomes" id="UP000516384"/>
    </source>
</evidence>
<evidence type="ECO:0000256" key="4">
    <source>
        <dbReference type="ARBA" id="ARBA00049957"/>
    </source>
</evidence>
<dbReference type="InterPro" id="IPR008918">
    <property type="entry name" value="HhH2"/>
</dbReference>
<dbReference type="InterPro" id="IPR020046">
    <property type="entry name" value="5-3_exonucl_a-hlix_arch_N"/>
</dbReference>
<keyword evidence="3" id="KW-0238">DNA-binding</keyword>
<sequence>MKLRVQLPFKATEKSLRVCFESILRQWNDRSGIVRQGLITDNGWLELIIGEELDSGELGYFGSTLSQLRENNGIMSLTLEGCTADKLSERFNMIIRKVNQFETEKHGLAEIRLMRGNGICFELFKADWQPAVSENRFNVPLGIQASIIQPDVIKKEKEIVRDSNSSNEKDKQTKLLLIDGMNILSRCYYATSYGNEESDLMRSSKGLFTNGIKPLSEKLVKMIRKLRPTHIAVLWESPGGRSSLWRRKVADFYKSNRDGKEQPASLTEQVKTAKALFGAMNIKQMHLETMEADDLMGCLSKRWSVEVNEMCYLWTNDSDFHQLIDNKTVQLIDDEPFTLEMFNEKYEGITPTQFIDYKGFCGDSSDNIKGIPGIGHKGAIGLLQTYNSMEDSISAAEHNNLDVTFKRYKNKLLEGKDSGLLSRKLATIMLDIREMKEIPWEDLASNFSRSGFLTMLKELDIEHKKNMKDVALT</sequence>
<evidence type="ECO:0000256" key="5">
    <source>
        <dbReference type="ARBA" id="ARBA00050026"/>
    </source>
</evidence>
<evidence type="ECO:0000256" key="1">
    <source>
        <dbReference type="ARBA" id="ARBA00022722"/>
    </source>
</evidence>
<dbReference type="SUPFAM" id="SSF88723">
    <property type="entry name" value="PIN domain-like"/>
    <property type="match status" value="1"/>
</dbReference>